<dbReference type="Proteomes" id="UP001345963">
    <property type="component" value="Unassembled WGS sequence"/>
</dbReference>
<dbReference type="EMBL" id="JAHUTI010069757">
    <property type="protein sequence ID" value="MED6254705.1"/>
    <property type="molecule type" value="Genomic_DNA"/>
</dbReference>
<keyword evidence="5" id="KW-1185">Reference proteome</keyword>
<evidence type="ECO:0000256" key="2">
    <source>
        <dbReference type="SAM" id="MobiDB-lite"/>
    </source>
</evidence>
<organism evidence="4 5">
    <name type="scientific">Ataeniobius toweri</name>
    <dbReference type="NCBI Taxonomy" id="208326"/>
    <lineage>
        <taxon>Eukaryota</taxon>
        <taxon>Metazoa</taxon>
        <taxon>Chordata</taxon>
        <taxon>Craniata</taxon>
        <taxon>Vertebrata</taxon>
        <taxon>Euteleostomi</taxon>
        <taxon>Actinopterygii</taxon>
        <taxon>Neopterygii</taxon>
        <taxon>Teleostei</taxon>
        <taxon>Neoteleostei</taxon>
        <taxon>Acanthomorphata</taxon>
        <taxon>Ovalentaria</taxon>
        <taxon>Atherinomorphae</taxon>
        <taxon>Cyprinodontiformes</taxon>
        <taxon>Goodeidae</taxon>
        <taxon>Ataeniobius</taxon>
    </lineage>
</organism>
<comment type="caution">
    <text evidence="4">The sequence shown here is derived from an EMBL/GenBank/DDBJ whole genome shotgun (WGS) entry which is preliminary data.</text>
</comment>
<dbReference type="Pfam" id="PF26060">
    <property type="entry name" value="TGFBR3_N"/>
    <property type="match status" value="1"/>
</dbReference>
<name>A0ABU7BXA7_9TELE</name>
<sequence length="132" mass="14831">MFNLDMNISKPVILIIASSEKAYGLSHLSKEVTVYVNSKTQLFGNNHNIYTEDIPYQNMELIKWAEQKFGGVTSFTTVQNLNKITRTEAQEHYQTTQQSFEDKSCPRVTRSRTGPTTPVCHSTGVVPVLSAC</sequence>
<proteinExistence type="predicted"/>
<evidence type="ECO:0000256" key="1">
    <source>
        <dbReference type="ARBA" id="ARBA00023180"/>
    </source>
</evidence>
<evidence type="ECO:0000259" key="3">
    <source>
        <dbReference type="Pfam" id="PF26060"/>
    </source>
</evidence>
<protein>
    <recommendedName>
        <fullName evidence="3">TGFBR3/Endoglin-like N-terminal domain-containing protein</fullName>
    </recommendedName>
</protein>
<keyword evidence="1" id="KW-0325">Glycoprotein</keyword>
<feature type="domain" description="TGFBR3/Endoglin-like N-terminal" evidence="3">
    <location>
        <begin position="7"/>
        <end position="91"/>
    </location>
</feature>
<feature type="region of interest" description="Disordered" evidence="2">
    <location>
        <begin position="93"/>
        <end position="116"/>
    </location>
</feature>
<evidence type="ECO:0000313" key="5">
    <source>
        <dbReference type="Proteomes" id="UP001345963"/>
    </source>
</evidence>
<reference evidence="4 5" key="1">
    <citation type="submission" date="2021-07" db="EMBL/GenBank/DDBJ databases">
        <authorList>
            <person name="Palmer J.M."/>
        </authorList>
    </citation>
    <scope>NUCLEOTIDE SEQUENCE [LARGE SCALE GENOMIC DNA]</scope>
    <source>
        <strain evidence="4 5">AT_MEX2019</strain>
        <tissue evidence="4">Muscle</tissue>
    </source>
</reference>
<gene>
    <name evidence="4" type="ORF">ATANTOWER_031898</name>
</gene>
<dbReference type="InterPro" id="IPR058899">
    <property type="entry name" value="TGFBR3/Endoglin-like_N"/>
</dbReference>
<accession>A0ABU7BXA7</accession>
<evidence type="ECO:0000313" key="4">
    <source>
        <dbReference type="EMBL" id="MED6254705.1"/>
    </source>
</evidence>